<dbReference type="Proteomes" id="UP000273022">
    <property type="component" value="Unassembled WGS sequence"/>
</dbReference>
<reference evidence="3 4" key="1">
    <citation type="submission" date="2018-09" db="EMBL/GenBank/DDBJ databases">
        <title>Phylogeny of the Shewanellaceae, and recommendation for two new genera, Pseudoshewanella and Parashewanella.</title>
        <authorList>
            <person name="Wang G."/>
        </authorList>
    </citation>
    <scope>NUCLEOTIDE SEQUENCE [LARGE SCALE GENOMIC DNA]</scope>
    <source>
        <strain evidence="3 4">KCTC 22492</strain>
    </source>
</reference>
<evidence type="ECO:0000313" key="3">
    <source>
        <dbReference type="EMBL" id="RJY10540.1"/>
    </source>
</evidence>
<dbReference type="SMART" id="SM00257">
    <property type="entry name" value="LysM"/>
    <property type="match status" value="1"/>
</dbReference>
<gene>
    <name evidence="3" type="ORF">D5R81_14545</name>
</gene>
<dbReference type="InterPro" id="IPR018392">
    <property type="entry name" value="LysM"/>
</dbReference>
<dbReference type="PANTHER" id="PTHR34700">
    <property type="entry name" value="POTASSIUM BINDING PROTEIN KBP"/>
    <property type="match status" value="1"/>
</dbReference>
<dbReference type="AlphaFoldDB" id="A0A3A6TQL4"/>
<keyword evidence="1" id="KW-0732">Signal</keyword>
<accession>A0A3A6TQL4</accession>
<dbReference type="PROSITE" id="PS51782">
    <property type="entry name" value="LYSM"/>
    <property type="match status" value="1"/>
</dbReference>
<keyword evidence="4" id="KW-1185">Reference proteome</keyword>
<dbReference type="PANTHER" id="PTHR34700:SF4">
    <property type="entry name" value="PHAGE-LIKE ELEMENT PBSX PROTEIN XKDP"/>
    <property type="match status" value="1"/>
</dbReference>
<proteinExistence type="predicted"/>
<evidence type="ECO:0000259" key="2">
    <source>
        <dbReference type="PROSITE" id="PS51782"/>
    </source>
</evidence>
<dbReference type="SUPFAM" id="SSF54106">
    <property type="entry name" value="LysM domain"/>
    <property type="match status" value="1"/>
</dbReference>
<dbReference type="OrthoDB" id="9765158at2"/>
<dbReference type="Pfam" id="PF01476">
    <property type="entry name" value="LysM"/>
    <property type="match status" value="1"/>
</dbReference>
<feature type="domain" description="LysM" evidence="2">
    <location>
        <begin position="33"/>
        <end position="81"/>
    </location>
</feature>
<dbReference type="InterPro" id="IPR036779">
    <property type="entry name" value="LysM_dom_sf"/>
</dbReference>
<protein>
    <submittedName>
        <fullName evidence="3">LysM peptidoglycan-binding domain-containing protein</fullName>
    </submittedName>
</protein>
<feature type="chain" id="PRO_5017274701" evidence="1">
    <location>
        <begin position="23"/>
        <end position="368"/>
    </location>
</feature>
<organism evidence="3 4">
    <name type="scientific">Parashewanella spongiae</name>
    <dbReference type="NCBI Taxonomy" id="342950"/>
    <lineage>
        <taxon>Bacteria</taxon>
        <taxon>Pseudomonadati</taxon>
        <taxon>Pseudomonadota</taxon>
        <taxon>Gammaproteobacteria</taxon>
        <taxon>Alteromonadales</taxon>
        <taxon>Shewanellaceae</taxon>
        <taxon>Parashewanella</taxon>
    </lineage>
</organism>
<comment type="caution">
    <text evidence="3">The sequence shown here is derived from an EMBL/GenBank/DDBJ whole genome shotgun (WGS) entry which is preliminary data.</text>
</comment>
<evidence type="ECO:0000313" key="4">
    <source>
        <dbReference type="Proteomes" id="UP000273022"/>
    </source>
</evidence>
<evidence type="ECO:0000256" key="1">
    <source>
        <dbReference type="SAM" id="SignalP"/>
    </source>
</evidence>
<dbReference type="CDD" id="cd00118">
    <property type="entry name" value="LysM"/>
    <property type="match status" value="1"/>
</dbReference>
<dbReference type="RefSeq" id="WP_121854368.1">
    <property type="nucleotide sequence ID" value="NZ_CP037952.1"/>
</dbReference>
<dbReference type="Gene3D" id="3.10.350.10">
    <property type="entry name" value="LysM domain"/>
    <property type="match status" value="1"/>
</dbReference>
<dbReference type="EMBL" id="QYYH01000102">
    <property type="protein sequence ID" value="RJY10540.1"/>
    <property type="molecule type" value="Genomic_DNA"/>
</dbReference>
<name>A0A3A6TQL4_9GAMM</name>
<feature type="signal peptide" evidence="1">
    <location>
        <begin position="1"/>
        <end position="22"/>
    </location>
</feature>
<dbReference type="InterPro" id="IPR052196">
    <property type="entry name" value="Bact_Kbp"/>
</dbReference>
<sequence>MDSLMKRLTYLILMMLSTSVFADTLALKEGHPQSYEVKKGDTLWDISAYFLDDPWKWPRLWGANPQIANPHLIYPGDMLTLVFINGQPRLVKKPLVRRSPQGRVINKNSAIPMVDLASIQSYILQNRVENELWLEQQPQVMGGERESRHHTTGDIIYVDARLPMGQKLGMYEEGRIFHIDDEEIEGHDRELILASSGRVVESGDVSKVELLSNLRETKAGYKVLAIEDEALMSAFYMPTAATLSQPAHVLAIADGKREAGHLDVIYFDRGSKAGVKAGQVLELYLDGEEIAIDNDGKPVQASDRSLYDKLIGSTFADRQVKMPDIYRGNILVFKTFNHQSMGLIMLNERPVRVGDKLVIPDSLVLEIE</sequence>